<dbReference type="EMBL" id="JACGWN010000013">
    <property type="protein sequence ID" value="KAL0411231.1"/>
    <property type="molecule type" value="Genomic_DNA"/>
</dbReference>
<comment type="caution">
    <text evidence="2">The sequence shown here is derived from an EMBL/GenBank/DDBJ whole genome shotgun (WGS) entry which is preliminary data.</text>
</comment>
<gene>
    <name evidence="2" type="ORF">Slati_3712800</name>
</gene>
<accession>A0AAW2U1T0</accession>
<dbReference type="Pfam" id="PF07727">
    <property type="entry name" value="RVT_2"/>
    <property type="match status" value="1"/>
</dbReference>
<organism evidence="2">
    <name type="scientific">Sesamum latifolium</name>
    <dbReference type="NCBI Taxonomy" id="2727402"/>
    <lineage>
        <taxon>Eukaryota</taxon>
        <taxon>Viridiplantae</taxon>
        <taxon>Streptophyta</taxon>
        <taxon>Embryophyta</taxon>
        <taxon>Tracheophyta</taxon>
        <taxon>Spermatophyta</taxon>
        <taxon>Magnoliopsida</taxon>
        <taxon>eudicotyledons</taxon>
        <taxon>Gunneridae</taxon>
        <taxon>Pentapetalae</taxon>
        <taxon>asterids</taxon>
        <taxon>lamiids</taxon>
        <taxon>Lamiales</taxon>
        <taxon>Pedaliaceae</taxon>
        <taxon>Sesamum</taxon>
    </lineage>
</organism>
<name>A0AAW2U1T0_9LAMI</name>
<sequence length="179" mass="20302">MVRSMMSFTELPLSFWGYALEMAAKLLNMAPSKTMDKTLYKLWHGKSASYKDLRESSEATPEAVVASSSMSVVPNENILILRRSSRVSRSPEKYDFLVTGQLDNDLKTYEEAMSDIVLGKWLQVMRSKMDSMSSNKVWTLVDPPKGFKPNGCKWVYKRKLGAHGEVNTFKARLVVKGYT</sequence>
<feature type="domain" description="Reverse transcriptase Ty1/copia-type" evidence="1">
    <location>
        <begin position="135"/>
        <end position="178"/>
    </location>
</feature>
<evidence type="ECO:0000313" key="2">
    <source>
        <dbReference type="EMBL" id="KAL0411231.1"/>
    </source>
</evidence>
<proteinExistence type="predicted"/>
<evidence type="ECO:0000259" key="1">
    <source>
        <dbReference type="Pfam" id="PF07727"/>
    </source>
</evidence>
<dbReference type="AlphaFoldDB" id="A0AAW2U1T0"/>
<dbReference type="InterPro" id="IPR013103">
    <property type="entry name" value="RVT_2"/>
</dbReference>
<protein>
    <recommendedName>
        <fullName evidence="1">Reverse transcriptase Ty1/copia-type domain-containing protein</fullName>
    </recommendedName>
</protein>
<reference evidence="2" key="2">
    <citation type="journal article" date="2024" name="Plant">
        <title>Genomic evolution and insights into agronomic trait innovations of Sesamum species.</title>
        <authorList>
            <person name="Miao H."/>
            <person name="Wang L."/>
            <person name="Qu L."/>
            <person name="Liu H."/>
            <person name="Sun Y."/>
            <person name="Le M."/>
            <person name="Wang Q."/>
            <person name="Wei S."/>
            <person name="Zheng Y."/>
            <person name="Lin W."/>
            <person name="Duan Y."/>
            <person name="Cao H."/>
            <person name="Xiong S."/>
            <person name="Wang X."/>
            <person name="Wei L."/>
            <person name="Li C."/>
            <person name="Ma Q."/>
            <person name="Ju M."/>
            <person name="Zhao R."/>
            <person name="Li G."/>
            <person name="Mu C."/>
            <person name="Tian Q."/>
            <person name="Mei H."/>
            <person name="Zhang T."/>
            <person name="Gao T."/>
            <person name="Zhang H."/>
        </authorList>
    </citation>
    <scope>NUCLEOTIDE SEQUENCE</scope>
    <source>
        <strain evidence="2">KEN1</strain>
    </source>
</reference>
<reference evidence="2" key="1">
    <citation type="submission" date="2020-06" db="EMBL/GenBank/DDBJ databases">
        <authorList>
            <person name="Li T."/>
            <person name="Hu X."/>
            <person name="Zhang T."/>
            <person name="Song X."/>
            <person name="Zhang H."/>
            <person name="Dai N."/>
            <person name="Sheng W."/>
            <person name="Hou X."/>
            <person name="Wei L."/>
        </authorList>
    </citation>
    <scope>NUCLEOTIDE SEQUENCE</scope>
    <source>
        <strain evidence="2">KEN1</strain>
        <tissue evidence="2">Leaf</tissue>
    </source>
</reference>